<name>A0A1I4NU90_9BURK</name>
<dbReference type="SUPFAM" id="SSF160719">
    <property type="entry name" value="gpW/gp25-like"/>
    <property type="match status" value="1"/>
</dbReference>
<dbReference type="RefSeq" id="WP_093388611.1">
    <property type="nucleotide sequence ID" value="NZ_FOTW01000014.1"/>
</dbReference>
<accession>A0A1I4NU90</accession>
<evidence type="ECO:0000313" key="2">
    <source>
        <dbReference type="EMBL" id="SFM18713.1"/>
    </source>
</evidence>
<dbReference type="InterPro" id="IPR053176">
    <property type="entry name" value="T6SS_TssE1-like"/>
</dbReference>
<dbReference type="Gene3D" id="3.10.450.40">
    <property type="match status" value="1"/>
</dbReference>
<dbReference type="OrthoDB" id="119583at2"/>
<feature type="domain" description="IraD/Gp25-like" evidence="1">
    <location>
        <begin position="35"/>
        <end position="135"/>
    </location>
</feature>
<dbReference type="PANTHER" id="PTHR38595">
    <property type="entry name" value="CYTOPLASMIC PROTEIN-RELATED"/>
    <property type="match status" value="1"/>
</dbReference>
<dbReference type="NCBIfam" id="TIGR03357">
    <property type="entry name" value="VI_zyme"/>
    <property type="match status" value="1"/>
</dbReference>
<evidence type="ECO:0000259" key="1">
    <source>
        <dbReference type="Pfam" id="PF04965"/>
    </source>
</evidence>
<reference evidence="2 3" key="1">
    <citation type="submission" date="2016-10" db="EMBL/GenBank/DDBJ databases">
        <authorList>
            <person name="de Groot N.N."/>
        </authorList>
    </citation>
    <scope>NUCLEOTIDE SEQUENCE [LARGE SCALE GENOMIC DNA]</scope>
    <source>
        <strain evidence="2 3">ATCC 43154</strain>
    </source>
</reference>
<evidence type="ECO:0000313" key="3">
    <source>
        <dbReference type="Proteomes" id="UP000199470"/>
    </source>
</evidence>
<dbReference type="Pfam" id="PF04965">
    <property type="entry name" value="GPW_gp25"/>
    <property type="match status" value="1"/>
</dbReference>
<sequence>MAKEEVFLPSLWHRLMAAGESESQHIPIIQQSFEQLKASVAHDLEDLLNTRVAIPTDRLAFYPRCRKSIFNYGLIDFAAFCTTSAEDRKAICRHVNTAIARFEPRLTHVQVDIFIEQSSTNRIDFVISGKLKARPFDRIEFNAMLQPSSLRYSVKPDVRGTAKRLERP</sequence>
<keyword evidence="3" id="KW-1185">Reference proteome</keyword>
<dbReference type="Proteomes" id="UP000199470">
    <property type="component" value="Unassembled WGS sequence"/>
</dbReference>
<gene>
    <name evidence="2" type="ORF">SAMN02982985_03112</name>
</gene>
<dbReference type="STRING" id="758825.SAMN02982985_03112"/>
<dbReference type="InterPro" id="IPR007048">
    <property type="entry name" value="IraD/Gp25-like"/>
</dbReference>
<dbReference type="PANTHER" id="PTHR38595:SF1">
    <property type="entry name" value="TYPE VI SECRETION SYSTEM COMPONENT TSSE1"/>
    <property type="match status" value="1"/>
</dbReference>
<dbReference type="AlphaFoldDB" id="A0A1I4NU90"/>
<dbReference type="EMBL" id="FOTW01000014">
    <property type="protein sequence ID" value="SFM18713.1"/>
    <property type="molecule type" value="Genomic_DNA"/>
</dbReference>
<proteinExistence type="predicted"/>
<protein>
    <submittedName>
        <fullName evidence="2">Type VI secretion system protein ImpF</fullName>
    </submittedName>
</protein>
<organism evidence="2 3">
    <name type="scientific">Rugamonas rubra</name>
    <dbReference type="NCBI Taxonomy" id="758825"/>
    <lineage>
        <taxon>Bacteria</taxon>
        <taxon>Pseudomonadati</taxon>
        <taxon>Pseudomonadota</taxon>
        <taxon>Betaproteobacteria</taxon>
        <taxon>Burkholderiales</taxon>
        <taxon>Oxalobacteraceae</taxon>
        <taxon>Telluria group</taxon>
        <taxon>Rugamonas</taxon>
    </lineage>
</organism>
<dbReference type="InterPro" id="IPR017737">
    <property type="entry name" value="TssE1-like"/>
</dbReference>